<accession>A0A562NLZ7</accession>
<gene>
    <name evidence="2" type="ORF">IQ26_04189</name>
</gene>
<dbReference type="NCBIfam" id="NF011984">
    <property type="entry name" value="PRK15446.1-5"/>
    <property type="match status" value="1"/>
</dbReference>
<dbReference type="GO" id="GO:0016810">
    <property type="term" value="F:hydrolase activity, acting on carbon-nitrogen (but not peptide) bonds"/>
    <property type="evidence" value="ECO:0007669"/>
    <property type="project" value="InterPro"/>
</dbReference>
<dbReference type="InterPro" id="IPR011059">
    <property type="entry name" value="Metal-dep_hydrolase_composite"/>
</dbReference>
<dbReference type="Proteomes" id="UP000317122">
    <property type="component" value="Unassembled WGS sequence"/>
</dbReference>
<protein>
    <submittedName>
        <fullName evidence="2">Alpha-D-ribose 1-methylphosphonate 5-triphosphate diphosphatase</fullName>
    </submittedName>
</protein>
<dbReference type="PANTHER" id="PTHR43135:SF3">
    <property type="entry name" value="ALPHA-D-RIBOSE 1-METHYLPHOSPHONATE 5-TRIPHOSPHATE DIPHOSPHATASE"/>
    <property type="match status" value="1"/>
</dbReference>
<evidence type="ECO:0000313" key="3">
    <source>
        <dbReference type="Proteomes" id="UP000317122"/>
    </source>
</evidence>
<sequence length="394" mass="43704">MDLPERLGEIALNSKRVAFRNANIVREHDVLCGDIVIEGGTIGEIGSATSRDERSIDFQGDLLIPGLIDLHTDNVEHHFFPRPNVYWPSALSAVLAHDWQTLGAGVTTVLDALSLGDYSSSGNRATVLRSAIDTITYARSSGLLRVDHFFHFRCELSDPHLIEIIQPYLHHPILRLFSVMDHTPGQRQWRDLSIFRNYRREKKGIVWTDKEFEIYLERCRQTQRECVPGFRKAIHEAAVARSLPIASHDDTTLADVEQSLGDGVSISEFPTTMEAARRARELGMRIVMGSPNIVLGGSHSGNVSAAHLADEGLLDILTSDYVPSSLLQAPFVLAERGVLLHDAIAMVTARPADALRFTDRGRISPGLRADLLRVKLVDGVPVIRGIWVAGQQYL</sequence>
<dbReference type="AlphaFoldDB" id="A0A562NLZ7"/>
<dbReference type="Gene3D" id="2.30.40.10">
    <property type="entry name" value="Urease, subunit C, domain 1"/>
    <property type="match status" value="1"/>
</dbReference>
<dbReference type="EMBL" id="VLKT01000026">
    <property type="protein sequence ID" value="TWI33188.1"/>
    <property type="molecule type" value="Genomic_DNA"/>
</dbReference>
<dbReference type="NCBIfam" id="TIGR02318">
    <property type="entry name" value="phosphono_phnM"/>
    <property type="match status" value="1"/>
</dbReference>
<reference evidence="2 3" key="1">
    <citation type="journal article" date="2015" name="Stand. Genomic Sci.">
        <title>Genomic Encyclopedia of Bacterial and Archaeal Type Strains, Phase III: the genomes of soil and plant-associated and newly described type strains.</title>
        <authorList>
            <person name="Whitman W.B."/>
            <person name="Woyke T."/>
            <person name="Klenk H.P."/>
            <person name="Zhou Y."/>
            <person name="Lilburn T.G."/>
            <person name="Beck B.J."/>
            <person name="De Vos P."/>
            <person name="Vandamme P."/>
            <person name="Eisen J.A."/>
            <person name="Garrity G."/>
            <person name="Hugenholtz P."/>
            <person name="Kyrpides N.C."/>
        </authorList>
    </citation>
    <scope>NUCLEOTIDE SEQUENCE [LARGE SCALE GENOMIC DNA]</scope>
    <source>
        <strain evidence="2 3">CGMCC 1.2546</strain>
    </source>
</reference>
<name>A0A562NLZ7_9HYPH</name>
<dbReference type="NCBIfam" id="NF011990">
    <property type="entry name" value="PRK15446.2-6"/>
    <property type="match status" value="1"/>
</dbReference>
<dbReference type="OrthoDB" id="9785413at2"/>
<dbReference type="InterPro" id="IPR006680">
    <property type="entry name" value="Amidohydro-rel"/>
</dbReference>
<organism evidence="2 3">
    <name type="scientific">Mesorhizobium tianshanense</name>
    <dbReference type="NCBI Taxonomy" id="39844"/>
    <lineage>
        <taxon>Bacteria</taxon>
        <taxon>Pseudomonadati</taxon>
        <taxon>Pseudomonadota</taxon>
        <taxon>Alphaproteobacteria</taxon>
        <taxon>Hyphomicrobiales</taxon>
        <taxon>Phyllobacteriaceae</taxon>
        <taxon>Mesorhizobium</taxon>
    </lineage>
</organism>
<dbReference type="SUPFAM" id="SSF51338">
    <property type="entry name" value="Composite domain of metallo-dependent hydrolases"/>
    <property type="match status" value="1"/>
</dbReference>
<dbReference type="SUPFAM" id="SSF51556">
    <property type="entry name" value="Metallo-dependent hydrolases"/>
    <property type="match status" value="1"/>
</dbReference>
<dbReference type="PANTHER" id="PTHR43135">
    <property type="entry name" value="ALPHA-D-RIBOSE 1-METHYLPHOSPHONATE 5-TRIPHOSPHATE DIPHOSPHATASE"/>
    <property type="match status" value="1"/>
</dbReference>
<dbReference type="Gene3D" id="3.20.20.140">
    <property type="entry name" value="Metal-dependent hydrolases"/>
    <property type="match status" value="2"/>
</dbReference>
<dbReference type="InterPro" id="IPR012696">
    <property type="entry name" value="PhnM"/>
</dbReference>
<comment type="caution">
    <text evidence="2">The sequence shown here is derived from an EMBL/GenBank/DDBJ whole genome shotgun (WGS) entry which is preliminary data.</text>
</comment>
<proteinExistence type="predicted"/>
<dbReference type="GO" id="GO:0019700">
    <property type="term" value="P:organic phosphonate catabolic process"/>
    <property type="evidence" value="ECO:0007669"/>
    <property type="project" value="InterPro"/>
</dbReference>
<evidence type="ECO:0000259" key="1">
    <source>
        <dbReference type="Pfam" id="PF01979"/>
    </source>
</evidence>
<dbReference type="CDD" id="cd01306">
    <property type="entry name" value="PhnM"/>
    <property type="match status" value="1"/>
</dbReference>
<dbReference type="PIRSF" id="PIRSF038971">
    <property type="entry name" value="PhnM"/>
    <property type="match status" value="1"/>
</dbReference>
<dbReference type="Pfam" id="PF01979">
    <property type="entry name" value="Amidohydro_1"/>
    <property type="match status" value="1"/>
</dbReference>
<dbReference type="RefSeq" id="WP_145720247.1">
    <property type="nucleotide sequence ID" value="NZ_BSPF01000004.1"/>
</dbReference>
<dbReference type="InterPro" id="IPR051781">
    <property type="entry name" value="Metallo-dep_Hydrolase"/>
</dbReference>
<dbReference type="InterPro" id="IPR032466">
    <property type="entry name" value="Metal_Hydrolase"/>
</dbReference>
<evidence type="ECO:0000313" key="2">
    <source>
        <dbReference type="EMBL" id="TWI33188.1"/>
    </source>
</evidence>
<keyword evidence="3" id="KW-1185">Reference proteome</keyword>
<feature type="domain" description="Amidohydrolase-related" evidence="1">
    <location>
        <begin position="63"/>
        <end position="386"/>
    </location>
</feature>